<name>A0A7S4EJK0_9STRA</name>
<feature type="coiled-coil region" evidence="1">
    <location>
        <begin position="232"/>
        <end position="259"/>
    </location>
</feature>
<feature type="coiled-coil region" evidence="1">
    <location>
        <begin position="285"/>
        <end position="347"/>
    </location>
</feature>
<feature type="coiled-coil region" evidence="1">
    <location>
        <begin position="394"/>
        <end position="491"/>
    </location>
</feature>
<evidence type="ECO:0000313" key="3">
    <source>
        <dbReference type="EMBL" id="CAE0717419.1"/>
    </source>
</evidence>
<keyword evidence="1" id="KW-0175">Coiled coil</keyword>
<feature type="coiled-coil region" evidence="1">
    <location>
        <begin position="569"/>
        <end position="603"/>
    </location>
</feature>
<proteinExistence type="predicted"/>
<feature type="coiled-coil region" evidence="1">
    <location>
        <begin position="95"/>
        <end position="164"/>
    </location>
</feature>
<feature type="region of interest" description="Disordered" evidence="2">
    <location>
        <begin position="794"/>
        <end position="814"/>
    </location>
</feature>
<dbReference type="Gene3D" id="1.10.287.1490">
    <property type="match status" value="1"/>
</dbReference>
<gene>
    <name evidence="3" type="ORF">PAUS00366_LOCUS10171</name>
</gene>
<reference evidence="3" key="1">
    <citation type="submission" date="2021-01" db="EMBL/GenBank/DDBJ databases">
        <authorList>
            <person name="Corre E."/>
            <person name="Pelletier E."/>
            <person name="Niang G."/>
            <person name="Scheremetjew M."/>
            <person name="Finn R."/>
            <person name="Kale V."/>
            <person name="Holt S."/>
            <person name="Cochrane G."/>
            <person name="Meng A."/>
            <person name="Brown T."/>
            <person name="Cohen L."/>
        </authorList>
    </citation>
    <scope>NUCLEOTIDE SEQUENCE</scope>
    <source>
        <strain evidence="3">10249 10 AB</strain>
    </source>
</reference>
<dbReference type="AlphaFoldDB" id="A0A7S4EJK0"/>
<accession>A0A7S4EJK0</accession>
<evidence type="ECO:0000256" key="2">
    <source>
        <dbReference type="SAM" id="MobiDB-lite"/>
    </source>
</evidence>
<organism evidence="3">
    <name type="scientific">Pseudo-nitzschia australis</name>
    <dbReference type="NCBI Taxonomy" id="44445"/>
    <lineage>
        <taxon>Eukaryota</taxon>
        <taxon>Sar</taxon>
        <taxon>Stramenopiles</taxon>
        <taxon>Ochrophyta</taxon>
        <taxon>Bacillariophyta</taxon>
        <taxon>Bacillariophyceae</taxon>
        <taxon>Bacillariophycidae</taxon>
        <taxon>Bacillariales</taxon>
        <taxon>Bacillariaceae</taxon>
        <taxon>Pseudo-nitzschia</taxon>
    </lineage>
</organism>
<protein>
    <submittedName>
        <fullName evidence="3">Uncharacterized protein</fullName>
    </submittedName>
</protein>
<dbReference type="EMBL" id="HBIX01013834">
    <property type="protein sequence ID" value="CAE0717419.1"/>
    <property type="molecule type" value="Transcribed_RNA"/>
</dbReference>
<sequence>MGVQSVAEEKAGVLYTMVVLLKEEKESLAASLKAKEESIGKTEALAKLLGEENAELRSSVETLSTEQKNAAEDKASTDVRLWEVEMLLGSTKRELVDALERNEKLTGNVSNLESSMEKCQSTNAQTLKESETHARINNENARKIELLEKEIASLNQEKQSLLKRTALLARRDQIQKASLTTANEEIAKLMSTMGSFQGRFESLAEEVEKGQAGKLQQMKEIEDEEAKWIVEKNDLNEHIKMLETELDEIKKKEDALKSKHIPSLESKDSELDFESNPLQTSLTDRSIFNNKLSELEQELQLLEVTLDSTKQERDAANIELDETKVKLDTCEEELKTCRDEMQSLAAKSARDLACVVAKVSQLEGELQTCRDQLGSFKEYIANLESSEQDSEASRQSIQKNSESTLQRMKELQSKHDACLEELKSCRQELERLKTEKIELEATAAVLVERSQENADKNLELQSKHESCLKELKSCREELECLKADNIELEASAAMFVSSQENADRNVEGNKKALTFITDELNEAHVREGALEEMLASCQKELFTCMKKIESMEAEVSEERYGAGVYKDVIGKLNKSNDSLVAKNEQLKQEMKILKAKKSTLASNGDQHQHSTEDSAANIAKENAALSAKNSCYVQENAKLEFQLQQCTKERESLKASAVALQIHVDQLRGEIKIARVVTGRKESSSASSSKEGEFERENLVLKELLGTSQRSVTEAKKLQQQLSKQVEVASKREARLTKEILSVKARNVDMERRLEDQEKELDEFESDFSLARNDARKVVEELRSQLLQLEKRNQQLESEGSGGAAATKTTEGLKNKLRQLIQQNKRLQKEIEYAKVRERRLESQLGLEPRRKNRKG</sequence>
<evidence type="ECO:0000256" key="1">
    <source>
        <dbReference type="SAM" id="Coils"/>
    </source>
</evidence>